<evidence type="ECO:0000313" key="2">
    <source>
        <dbReference type="Proteomes" id="UP000626220"/>
    </source>
</evidence>
<protein>
    <submittedName>
        <fullName evidence="1">Uncharacterized protein</fullName>
    </submittedName>
</protein>
<dbReference type="AlphaFoldDB" id="A0A8J3GWS7"/>
<evidence type="ECO:0000313" key="1">
    <source>
        <dbReference type="EMBL" id="GHF50175.1"/>
    </source>
</evidence>
<sequence>MSVSFRILPSRGLVYVRYEGHVELASSFTAFGEYMHHPDFRPGQKQLVDLSRVTGFERDYTKLFSLQALKAEAFVTGAGQTLVVYYAPSEAAQRMCQLVTRSWADLPSVIALVQQEEAEVLALLGQRESSIAELLEVAA</sequence>
<reference evidence="1" key="1">
    <citation type="journal article" date="2014" name="Int. J. Syst. Evol. Microbiol.">
        <title>Complete genome sequence of Corynebacterium casei LMG S-19264T (=DSM 44701T), isolated from a smear-ripened cheese.</title>
        <authorList>
            <consortium name="US DOE Joint Genome Institute (JGI-PGF)"/>
            <person name="Walter F."/>
            <person name="Albersmeier A."/>
            <person name="Kalinowski J."/>
            <person name="Ruckert C."/>
        </authorList>
    </citation>
    <scope>NUCLEOTIDE SEQUENCE</scope>
    <source>
        <strain evidence="1">KCTC 42650</strain>
    </source>
</reference>
<gene>
    <name evidence="1" type="ORF">GCM10017056_22320</name>
</gene>
<keyword evidence="2" id="KW-1185">Reference proteome</keyword>
<dbReference type="Proteomes" id="UP000626220">
    <property type="component" value="Unassembled WGS sequence"/>
</dbReference>
<comment type="caution">
    <text evidence="1">The sequence shown here is derived from an EMBL/GenBank/DDBJ whole genome shotgun (WGS) entry which is preliminary data.</text>
</comment>
<organism evidence="1 2">
    <name type="scientific">Seohaeicola zhoushanensis</name>
    <dbReference type="NCBI Taxonomy" id="1569283"/>
    <lineage>
        <taxon>Bacteria</taxon>
        <taxon>Pseudomonadati</taxon>
        <taxon>Pseudomonadota</taxon>
        <taxon>Alphaproteobacteria</taxon>
        <taxon>Rhodobacterales</taxon>
        <taxon>Roseobacteraceae</taxon>
        <taxon>Seohaeicola</taxon>
    </lineage>
</organism>
<reference evidence="1" key="2">
    <citation type="submission" date="2020-09" db="EMBL/GenBank/DDBJ databases">
        <authorList>
            <person name="Sun Q."/>
            <person name="Kim S."/>
        </authorList>
    </citation>
    <scope>NUCLEOTIDE SEQUENCE</scope>
    <source>
        <strain evidence="1">KCTC 42650</strain>
    </source>
</reference>
<proteinExistence type="predicted"/>
<dbReference type="RefSeq" id="WP_189680170.1">
    <property type="nucleotide sequence ID" value="NZ_BNCJ01000005.1"/>
</dbReference>
<accession>A0A8J3GWS7</accession>
<dbReference type="EMBL" id="BNCJ01000005">
    <property type="protein sequence ID" value="GHF50175.1"/>
    <property type="molecule type" value="Genomic_DNA"/>
</dbReference>
<name>A0A8J3GWS7_9RHOB</name>